<dbReference type="RefSeq" id="WP_117157600.1">
    <property type="nucleotide sequence ID" value="NZ_QVID01000001.1"/>
</dbReference>
<keyword evidence="1 2" id="KW-0732">Signal</keyword>
<sequence>MMIKNYSVWLFCLCISFTTFAQSYEWGGRFGGAGEDVVKKMHVDAEGNSYVTGYFTDTADFDITNNESNLTSNGFYDVFVQKTNTEGNLEWAVSIGGAMFDYGTGITTDSQGNVYVTGYFDETVDFNPGGGEWLLTSQGGGDIFILKLTSNGEFVWAKSVGGTGYEESTSIDVDELGNVYILGYLYETVDFDPNLGEALLTSQGGSDTFLLQLDSAGNFVNVYSYGGEDLDLALDLSVKSSSELFISGYFAGTTDLDPRPIEEYTVTASGTGFAGYTMQIDETGAITNIALTEGGNINVYAIAYDTSNNMYITGNFDGTVNFAPASGSSEYTFTSNEAYNGFVLKVLADGSVAWAKHMASDNAYFTYDIVVGANENVYTTGYFSGTADFNPDPTEEFMLSNESTNPSQAFLLSLDSDGEFVSAYQFGGVGFIDTHQLGIDDENNIYLAAQFETTVDLNPLPTETEEVTSIDFRDNYLFKFIDGTLSTSTNKLDTIQVYPNPTTSRLRIQTTDKLLGEKYTIYNLIGQKIANGTLTENLEIPVDGLKSGLYVLTIANQNSFKFIKR</sequence>
<comment type="caution">
    <text evidence="4">The sequence shown here is derived from an EMBL/GenBank/DDBJ whole genome shotgun (WGS) entry which is preliminary data.</text>
</comment>
<dbReference type="InterPro" id="IPR010620">
    <property type="entry name" value="SBBP_repeat"/>
</dbReference>
<dbReference type="OrthoDB" id="9811934at2"/>
<protein>
    <submittedName>
        <fullName evidence="4">T9SS C-terminal target domain-containing protein</fullName>
    </submittedName>
</protein>
<dbReference type="Pfam" id="PF06739">
    <property type="entry name" value="SBBP"/>
    <property type="match status" value="1"/>
</dbReference>
<feature type="chain" id="PRO_5017631122" evidence="2">
    <location>
        <begin position="22"/>
        <end position="565"/>
    </location>
</feature>
<accession>A0A3E1Q8X4</accession>
<name>A0A3E1Q8X4_9FLAO</name>
<dbReference type="AlphaFoldDB" id="A0A3E1Q8X4"/>
<dbReference type="EMBL" id="QVID01000001">
    <property type="protein sequence ID" value="RFN58572.1"/>
    <property type="molecule type" value="Genomic_DNA"/>
</dbReference>
<dbReference type="Gene3D" id="2.120.10.30">
    <property type="entry name" value="TolB, C-terminal domain"/>
    <property type="match status" value="1"/>
</dbReference>
<keyword evidence="5" id="KW-1185">Reference proteome</keyword>
<reference evidence="4 5" key="1">
    <citation type="journal article" date="2007" name="Int. J. Syst. Evol. Microbiol.">
        <title>Marixanthomonas ophiurae gen. nov., sp. nov., a marine bacterium of the family Flavobacteriaceae isolated from a deep-sea brittle star.</title>
        <authorList>
            <person name="Romanenko L.A."/>
            <person name="Uchino M."/>
            <person name="Frolova G.M."/>
            <person name="Mikhailov V.V."/>
        </authorList>
    </citation>
    <scope>NUCLEOTIDE SEQUENCE [LARGE SCALE GENOMIC DNA]</scope>
    <source>
        <strain evidence="4 5">KMM 3046</strain>
    </source>
</reference>
<evidence type="ECO:0000256" key="1">
    <source>
        <dbReference type="ARBA" id="ARBA00022729"/>
    </source>
</evidence>
<dbReference type="PANTHER" id="PTHR35580:SF1">
    <property type="entry name" value="PHYTASE-LIKE DOMAIN-CONTAINING PROTEIN"/>
    <property type="match status" value="1"/>
</dbReference>
<evidence type="ECO:0000313" key="5">
    <source>
        <dbReference type="Proteomes" id="UP000261082"/>
    </source>
</evidence>
<evidence type="ECO:0000256" key="2">
    <source>
        <dbReference type="SAM" id="SignalP"/>
    </source>
</evidence>
<proteinExistence type="predicted"/>
<evidence type="ECO:0000259" key="3">
    <source>
        <dbReference type="Pfam" id="PF18962"/>
    </source>
</evidence>
<dbReference type="Proteomes" id="UP000261082">
    <property type="component" value="Unassembled WGS sequence"/>
</dbReference>
<dbReference type="InterPro" id="IPR011042">
    <property type="entry name" value="6-blade_b-propeller_TolB-like"/>
</dbReference>
<evidence type="ECO:0000313" key="4">
    <source>
        <dbReference type="EMBL" id="RFN58572.1"/>
    </source>
</evidence>
<dbReference type="NCBIfam" id="TIGR04183">
    <property type="entry name" value="Por_Secre_tail"/>
    <property type="match status" value="1"/>
</dbReference>
<dbReference type="InterPro" id="IPR026444">
    <property type="entry name" value="Secre_tail"/>
</dbReference>
<organism evidence="4 5">
    <name type="scientific">Marixanthomonas ophiurae</name>
    <dbReference type="NCBI Taxonomy" id="387659"/>
    <lineage>
        <taxon>Bacteria</taxon>
        <taxon>Pseudomonadati</taxon>
        <taxon>Bacteroidota</taxon>
        <taxon>Flavobacteriia</taxon>
        <taxon>Flavobacteriales</taxon>
        <taxon>Flavobacteriaceae</taxon>
        <taxon>Marixanthomonas</taxon>
    </lineage>
</organism>
<dbReference type="PANTHER" id="PTHR35580">
    <property type="entry name" value="CELL SURFACE GLYCOPROTEIN (S-LAYER PROTEIN)-LIKE PROTEIN"/>
    <property type="match status" value="1"/>
</dbReference>
<dbReference type="Pfam" id="PF18962">
    <property type="entry name" value="Por_Secre_tail"/>
    <property type="match status" value="1"/>
</dbReference>
<gene>
    <name evidence="4" type="ORF">DZ858_00370</name>
</gene>
<feature type="domain" description="Secretion system C-terminal sorting" evidence="3">
    <location>
        <begin position="497"/>
        <end position="560"/>
    </location>
</feature>
<dbReference type="SUPFAM" id="SSF101898">
    <property type="entry name" value="NHL repeat"/>
    <property type="match status" value="1"/>
</dbReference>
<feature type="signal peptide" evidence="2">
    <location>
        <begin position="1"/>
        <end position="21"/>
    </location>
</feature>
<dbReference type="InterPro" id="IPR052918">
    <property type="entry name" value="Motility_Chemotaxis_Reg"/>
</dbReference>